<gene>
    <name evidence="1" type="ORF">BDM02DRAFT_3086407</name>
</gene>
<organism evidence="1 2">
    <name type="scientific">Thelephora ganbajun</name>
    <name type="common">Ganba fungus</name>
    <dbReference type="NCBI Taxonomy" id="370292"/>
    <lineage>
        <taxon>Eukaryota</taxon>
        <taxon>Fungi</taxon>
        <taxon>Dikarya</taxon>
        <taxon>Basidiomycota</taxon>
        <taxon>Agaricomycotina</taxon>
        <taxon>Agaricomycetes</taxon>
        <taxon>Thelephorales</taxon>
        <taxon>Thelephoraceae</taxon>
        <taxon>Thelephora</taxon>
    </lineage>
</organism>
<dbReference type="Proteomes" id="UP000886501">
    <property type="component" value="Unassembled WGS sequence"/>
</dbReference>
<name>A0ACB6ZWX9_THEGA</name>
<reference evidence="1" key="1">
    <citation type="submission" date="2019-10" db="EMBL/GenBank/DDBJ databases">
        <authorList>
            <consortium name="DOE Joint Genome Institute"/>
            <person name="Kuo A."/>
            <person name="Miyauchi S."/>
            <person name="Kiss E."/>
            <person name="Drula E."/>
            <person name="Kohler A."/>
            <person name="Sanchez-Garcia M."/>
            <person name="Andreopoulos B."/>
            <person name="Barry K.W."/>
            <person name="Bonito G."/>
            <person name="Buee M."/>
            <person name="Carver A."/>
            <person name="Chen C."/>
            <person name="Cichocki N."/>
            <person name="Clum A."/>
            <person name="Culley D."/>
            <person name="Crous P.W."/>
            <person name="Fauchery L."/>
            <person name="Girlanda M."/>
            <person name="Hayes R."/>
            <person name="Keri Z."/>
            <person name="Labutti K."/>
            <person name="Lipzen A."/>
            <person name="Lombard V."/>
            <person name="Magnuson J."/>
            <person name="Maillard F."/>
            <person name="Morin E."/>
            <person name="Murat C."/>
            <person name="Nolan M."/>
            <person name="Ohm R."/>
            <person name="Pangilinan J."/>
            <person name="Pereira M."/>
            <person name="Perotto S."/>
            <person name="Peter M."/>
            <person name="Riley R."/>
            <person name="Sitrit Y."/>
            <person name="Stielow B."/>
            <person name="Szollosi G."/>
            <person name="Zifcakova L."/>
            <person name="Stursova M."/>
            <person name="Spatafora J.W."/>
            <person name="Tedersoo L."/>
            <person name="Vaario L.-M."/>
            <person name="Yamada A."/>
            <person name="Yan M."/>
            <person name="Wang P."/>
            <person name="Xu J."/>
            <person name="Bruns T."/>
            <person name="Baldrian P."/>
            <person name="Vilgalys R."/>
            <person name="Henrissat B."/>
            <person name="Grigoriev I.V."/>
            <person name="Hibbett D."/>
            <person name="Nagy L.G."/>
            <person name="Martin F.M."/>
        </authorList>
    </citation>
    <scope>NUCLEOTIDE SEQUENCE</scope>
    <source>
        <strain evidence="1">P2</strain>
    </source>
</reference>
<proteinExistence type="predicted"/>
<comment type="caution">
    <text evidence="1">The sequence shown here is derived from an EMBL/GenBank/DDBJ whole genome shotgun (WGS) entry which is preliminary data.</text>
</comment>
<reference evidence="1" key="2">
    <citation type="journal article" date="2020" name="Nat. Commun.">
        <title>Large-scale genome sequencing of mycorrhizal fungi provides insights into the early evolution of symbiotic traits.</title>
        <authorList>
            <person name="Miyauchi S."/>
            <person name="Kiss E."/>
            <person name="Kuo A."/>
            <person name="Drula E."/>
            <person name="Kohler A."/>
            <person name="Sanchez-Garcia M."/>
            <person name="Morin E."/>
            <person name="Andreopoulos B."/>
            <person name="Barry K.W."/>
            <person name="Bonito G."/>
            <person name="Buee M."/>
            <person name="Carver A."/>
            <person name="Chen C."/>
            <person name="Cichocki N."/>
            <person name="Clum A."/>
            <person name="Culley D."/>
            <person name="Crous P.W."/>
            <person name="Fauchery L."/>
            <person name="Girlanda M."/>
            <person name="Hayes R.D."/>
            <person name="Keri Z."/>
            <person name="LaButti K."/>
            <person name="Lipzen A."/>
            <person name="Lombard V."/>
            <person name="Magnuson J."/>
            <person name="Maillard F."/>
            <person name="Murat C."/>
            <person name="Nolan M."/>
            <person name="Ohm R.A."/>
            <person name="Pangilinan J."/>
            <person name="Pereira M.F."/>
            <person name="Perotto S."/>
            <person name="Peter M."/>
            <person name="Pfister S."/>
            <person name="Riley R."/>
            <person name="Sitrit Y."/>
            <person name="Stielow J.B."/>
            <person name="Szollosi G."/>
            <person name="Zifcakova L."/>
            <person name="Stursova M."/>
            <person name="Spatafora J.W."/>
            <person name="Tedersoo L."/>
            <person name="Vaario L.M."/>
            <person name="Yamada A."/>
            <person name="Yan M."/>
            <person name="Wang P."/>
            <person name="Xu J."/>
            <person name="Bruns T."/>
            <person name="Baldrian P."/>
            <person name="Vilgalys R."/>
            <person name="Dunand C."/>
            <person name="Henrissat B."/>
            <person name="Grigoriev I.V."/>
            <person name="Hibbett D."/>
            <person name="Nagy L.G."/>
            <person name="Martin F.M."/>
        </authorList>
    </citation>
    <scope>NUCLEOTIDE SEQUENCE</scope>
    <source>
        <strain evidence="1">P2</strain>
    </source>
</reference>
<dbReference type="EMBL" id="MU117962">
    <property type="protein sequence ID" value="KAF9653883.1"/>
    <property type="molecule type" value="Genomic_DNA"/>
</dbReference>
<sequence>MGEVEFPISLPEVALVTEQSENFGLNTTFDAQWSNLTPKQTMGFVFHPRTKKFYSVAFYHQMHCLNALRKYIAKGNNLTLSYAVITHTEHCLDYLREALSCHSDITLEPVREVRVDENGAPAKEGSTGVHVTKVAMGWGVTHRCRDWGSLRGYMIQNWNDWPDKYKQASGMTH</sequence>
<protein>
    <submittedName>
        <fullName evidence="1">Uncharacterized protein</fullName>
    </submittedName>
</protein>
<evidence type="ECO:0000313" key="2">
    <source>
        <dbReference type="Proteomes" id="UP000886501"/>
    </source>
</evidence>
<evidence type="ECO:0000313" key="1">
    <source>
        <dbReference type="EMBL" id="KAF9653883.1"/>
    </source>
</evidence>
<accession>A0ACB6ZWX9</accession>
<keyword evidence="2" id="KW-1185">Reference proteome</keyword>